<evidence type="ECO:0000256" key="1">
    <source>
        <dbReference type="SAM" id="MobiDB-lite"/>
    </source>
</evidence>
<name>A0ABP8JLN0_9MICO</name>
<evidence type="ECO:0000313" key="4">
    <source>
        <dbReference type="EMBL" id="GAA4392641.1"/>
    </source>
</evidence>
<keyword evidence="2" id="KW-0812">Transmembrane</keyword>
<dbReference type="RefSeq" id="WP_295686548.1">
    <property type="nucleotide sequence ID" value="NZ_BAABGL010000015.1"/>
</dbReference>
<reference evidence="5" key="1">
    <citation type="journal article" date="2019" name="Int. J. Syst. Evol. Microbiol.">
        <title>The Global Catalogue of Microorganisms (GCM) 10K type strain sequencing project: providing services to taxonomists for standard genome sequencing and annotation.</title>
        <authorList>
            <consortium name="The Broad Institute Genomics Platform"/>
            <consortium name="The Broad Institute Genome Sequencing Center for Infectious Disease"/>
            <person name="Wu L."/>
            <person name="Ma J."/>
        </authorList>
    </citation>
    <scope>NUCLEOTIDE SEQUENCE [LARGE SCALE GENOMIC DNA]</scope>
    <source>
        <strain evidence="5">JCM 17808</strain>
    </source>
</reference>
<dbReference type="Pfam" id="PF07811">
    <property type="entry name" value="TadE"/>
    <property type="match status" value="1"/>
</dbReference>
<comment type="caution">
    <text evidence="4">The sequence shown here is derived from an EMBL/GenBank/DDBJ whole genome shotgun (WGS) entry which is preliminary data.</text>
</comment>
<gene>
    <name evidence="4" type="ORF">GCM10023167_21030</name>
</gene>
<evidence type="ECO:0000313" key="5">
    <source>
        <dbReference type="Proteomes" id="UP001500642"/>
    </source>
</evidence>
<evidence type="ECO:0000259" key="3">
    <source>
        <dbReference type="Pfam" id="PF07811"/>
    </source>
</evidence>
<sequence>MRPEFGPESRPEPRRGSRSAARPDAGSAVAEFVMVSGLLSLVFVSVLQLCIAVHVRNTVTDSAVAGARQAALADQEPADGARLARALITAGIGDGYAQDVEVTESAVSGTNIVTVTVTTPIPVLGLLGPQGVWELSGRAIAEDIEG</sequence>
<feature type="domain" description="TadE-like" evidence="3">
    <location>
        <begin position="26"/>
        <end position="68"/>
    </location>
</feature>
<dbReference type="Proteomes" id="UP001500642">
    <property type="component" value="Unassembled WGS sequence"/>
</dbReference>
<proteinExistence type="predicted"/>
<feature type="transmembrane region" description="Helical" evidence="2">
    <location>
        <begin position="32"/>
        <end position="53"/>
    </location>
</feature>
<keyword evidence="2" id="KW-0472">Membrane</keyword>
<accession>A0ABP8JLN0</accession>
<feature type="region of interest" description="Disordered" evidence="1">
    <location>
        <begin position="1"/>
        <end position="22"/>
    </location>
</feature>
<feature type="compositionally biased region" description="Basic and acidic residues" evidence="1">
    <location>
        <begin position="1"/>
        <end position="15"/>
    </location>
</feature>
<protein>
    <recommendedName>
        <fullName evidence="3">TadE-like domain-containing protein</fullName>
    </recommendedName>
</protein>
<organism evidence="4 5">
    <name type="scientific">Brevibacterium pityocampae</name>
    <dbReference type="NCBI Taxonomy" id="506594"/>
    <lineage>
        <taxon>Bacteria</taxon>
        <taxon>Bacillati</taxon>
        <taxon>Actinomycetota</taxon>
        <taxon>Actinomycetes</taxon>
        <taxon>Micrococcales</taxon>
        <taxon>Brevibacteriaceae</taxon>
        <taxon>Brevibacterium</taxon>
    </lineage>
</organism>
<dbReference type="InterPro" id="IPR012495">
    <property type="entry name" value="TadE-like_dom"/>
</dbReference>
<keyword evidence="5" id="KW-1185">Reference proteome</keyword>
<keyword evidence="2" id="KW-1133">Transmembrane helix</keyword>
<evidence type="ECO:0000256" key="2">
    <source>
        <dbReference type="SAM" id="Phobius"/>
    </source>
</evidence>
<dbReference type="EMBL" id="BAABGL010000015">
    <property type="protein sequence ID" value="GAA4392641.1"/>
    <property type="molecule type" value="Genomic_DNA"/>
</dbReference>